<protein>
    <submittedName>
        <fullName evidence="1">Uncharacterized protein</fullName>
    </submittedName>
</protein>
<reference evidence="1 2" key="1">
    <citation type="submission" date="2016-07" db="EMBL/GenBank/DDBJ databases">
        <title>Draft genome of the white-rot fungus Obba rivulosa 3A-2.</title>
        <authorList>
            <consortium name="DOE Joint Genome Institute"/>
            <person name="Miettinen O."/>
            <person name="Riley R."/>
            <person name="Acob R."/>
            <person name="Barry K."/>
            <person name="Cullen D."/>
            <person name="De Vries R."/>
            <person name="Hainaut M."/>
            <person name="Hatakka A."/>
            <person name="Henrissat B."/>
            <person name="Hilden K."/>
            <person name="Kuo R."/>
            <person name="Labutti K."/>
            <person name="Lipzen A."/>
            <person name="Makela M.R."/>
            <person name="Sandor L."/>
            <person name="Spatafora J.W."/>
            <person name="Grigoriev I.V."/>
            <person name="Hibbett D.S."/>
        </authorList>
    </citation>
    <scope>NUCLEOTIDE SEQUENCE [LARGE SCALE GENOMIC DNA]</scope>
    <source>
        <strain evidence="1 2">3A-2</strain>
    </source>
</reference>
<name>A0A8E2B1W9_9APHY</name>
<dbReference type="Proteomes" id="UP000250043">
    <property type="component" value="Unassembled WGS sequence"/>
</dbReference>
<sequence length="72" mass="8150">MREATDKLMTCHKMSLGHRTTNVQLFSIGPQIRKGRFVIFRVPPGTFILKITLISVFTTLRQIELPIHGASV</sequence>
<evidence type="ECO:0000313" key="2">
    <source>
        <dbReference type="Proteomes" id="UP000250043"/>
    </source>
</evidence>
<dbReference type="EMBL" id="KV722371">
    <property type="protein sequence ID" value="OCH92315.1"/>
    <property type="molecule type" value="Genomic_DNA"/>
</dbReference>
<dbReference type="AlphaFoldDB" id="A0A8E2B1W9"/>
<gene>
    <name evidence="1" type="ORF">OBBRIDRAFT_461721</name>
</gene>
<proteinExistence type="predicted"/>
<organism evidence="1 2">
    <name type="scientific">Obba rivulosa</name>
    <dbReference type="NCBI Taxonomy" id="1052685"/>
    <lineage>
        <taxon>Eukaryota</taxon>
        <taxon>Fungi</taxon>
        <taxon>Dikarya</taxon>
        <taxon>Basidiomycota</taxon>
        <taxon>Agaricomycotina</taxon>
        <taxon>Agaricomycetes</taxon>
        <taxon>Polyporales</taxon>
        <taxon>Gelatoporiaceae</taxon>
        <taxon>Obba</taxon>
    </lineage>
</organism>
<evidence type="ECO:0000313" key="1">
    <source>
        <dbReference type="EMBL" id="OCH92315.1"/>
    </source>
</evidence>
<keyword evidence="2" id="KW-1185">Reference proteome</keyword>
<accession>A0A8E2B1W9</accession>